<dbReference type="Pfam" id="PF00808">
    <property type="entry name" value="CBFD_NFYB_HMF"/>
    <property type="match status" value="1"/>
</dbReference>
<evidence type="ECO:0000313" key="7">
    <source>
        <dbReference type="Proteomes" id="UP000492821"/>
    </source>
</evidence>
<dbReference type="SUPFAM" id="SSF47113">
    <property type="entry name" value="Histone-fold"/>
    <property type="match status" value="1"/>
</dbReference>
<evidence type="ECO:0000313" key="8">
    <source>
        <dbReference type="WBParaSite" id="Pan_g11286.t1"/>
    </source>
</evidence>
<evidence type="ECO:0000256" key="3">
    <source>
        <dbReference type="ARBA" id="ARBA00023125"/>
    </source>
</evidence>
<organism evidence="7 8">
    <name type="scientific">Panagrellus redivivus</name>
    <name type="common">Microworm</name>
    <dbReference type="NCBI Taxonomy" id="6233"/>
    <lineage>
        <taxon>Eukaryota</taxon>
        <taxon>Metazoa</taxon>
        <taxon>Ecdysozoa</taxon>
        <taxon>Nematoda</taxon>
        <taxon>Chromadorea</taxon>
        <taxon>Rhabditida</taxon>
        <taxon>Tylenchina</taxon>
        <taxon>Panagrolaimomorpha</taxon>
        <taxon>Panagrolaimoidea</taxon>
        <taxon>Panagrolaimidae</taxon>
        <taxon>Panagrellus</taxon>
    </lineage>
</organism>
<dbReference type="InterPro" id="IPR009072">
    <property type="entry name" value="Histone-fold"/>
</dbReference>
<dbReference type="PANTHER" id="PTHR11064:SF9">
    <property type="entry name" value="NUCLEAR TRANSCRIPTION FACTOR Y SUBUNIT BETA"/>
    <property type="match status" value="1"/>
</dbReference>
<dbReference type="GO" id="GO:0000978">
    <property type="term" value="F:RNA polymerase II cis-regulatory region sequence-specific DNA binding"/>
    <property type="evidence" value="ECO:0007669"/>
    <property type="project" value="TreeGrafter"/>
</dbReference>
<dbReference type="InterPro" id="IPR003958">
    <property type="entry name" value="CBFA_NFYB_domain"/>
</dbReference>
<evidence type="ECO:0000256" key="5">
    <source>
        <dbReference type="SAM" id="MobiDB-lite"/>
    </source>
</evidence>
<comment type="similarity">
    <text evidence="1">Belongs to the NFYB/HAP3 subunit family.</text>
</comment>
<proteinExistence type="inferred from homology"/>
<name>A0A7E4UPL6_PANRE</name>
<dbReference type="PRINTS" id="PR00615">
    <property type="entry name" value="CCAATSUBUNTA"/>
</dbReference>
<evidence type="ECO:0000256" key="2">
    <source>
        <dbReference type="ARBA" id="ARBA00023015"/>
    </source>
</evidence>
<sequence>MSNEPTANYVFANTSGGTPAPSSADRGEARGAKQGVILEQDRFMPIANISRIMKAALPPQAKLSKESKECVQECVTEFLLFLTSEASEKCNTERRKTITGDDLVFAMEQLGFDTYLPPIKAFQKRFKEANKIDRQNLEDSLQYMSPKAIETSYSGSVPDSDPSSSAPVAHQVQQGFMVQQIPQQEIHQQHMEAEEMPPQLEPANGNHEVVAAPAEPMQPGPSVGTGIGGLNLRPVTDVYVDPATSQHYIAVHSPGGTSGLIPIELRAVTQSGQQAPTPMSIEAVAEQSNMRQMHR</sequence>
<dbReference type="Gene3D" id="1.10.20.10">
    <property type="entry name" value="Histone, subunit A"/>
    <property type="match status" value="1"/>
</dbReference>
<dbReference type="GO" id="GO:0046982">
    <property type="term" value="F:protein heterodimerization activity"/>
    <property type="evidence" value="ECO:0007669"/>
    <property type="project" value="InterPro"/>
</dbReference>
<reference evidence="7" key="1">
    <citation type="journal article" date="2013" name="Genetics">
        <title>The draft genome and transcriptome of Panagrellus redivivus are shaped by the harsh demands of a free-living lifestyle.</title>
        <authorList>
            <person name="Srinivasan J."/>
            <person name="Dillman A.R."/>
            <person name="Macchietto M.G."/>
            <person name="Heikkinen L."/>
            <person name="Lakso M."/>
            <person name="Fracchia K.M."/>
            <person name="Antoshechkin I."/>
            <person name="Mortazavi A."/>
            <person name="Wong G."/>
            <person name="Sternberg P.W."/>
        </authorList>
    </citation>
    <scope>NUCLEOTIDE SEQUENCE [LARGE SCALE GENOMIC DNA]</scope>
    <source>
        <strain evidence="7">MT8872</strain>
    </source>
</reference>
<feature type="compositionally biased region" description="Polar residues" evidence="5">
    <location>
        <begin position="1"/>
        <end position="21"/>
    </location>
</feature>
<keyword evidence="7" id="KW-1185">Reference proteome</keyword>
<keyword evidence="2" id="KW-0805">Transcription regulation</keyword>
<keyword evidence="4" id="KW-0804">Transcription</keyword>
<keyword evidence="3" id="KW-0238">DNA-binding</keyword>
<feature type="domain" description="Transcription factor CBF/NF-Y/archaeal histone" evidence="6">
    <location>
        <begin position="43"/>
        <end position="107"/>
    </location>
</feature>
<dbReference type="GO" id="GO:0001228">
    <property type="term" value="F:DNA-binding transcription activator activity, RNA polymerase II-specific"/>
    <property type="evidence" value="ECO:0007669"/>
    <property type="project" value="InterPro"/>
</dbReference>
<dbReference type="WBParaSite" id="Pan_g11286.t1">
    <property type="protein sequence ID" value="Pan_g11286.t1"/>
    <property type="gene ID" value="Pan_g11286"/>
</dbReference>
<feature type="region of interest" description="Disordered" evidence="5">
    <location>
        <begin position="1"/>
        <end position="30"/>
    </location>
</feature>
<reference evidence="8" key="2">
    <citation type="submission" date="2020-10" db="UniProtKB">
        <authorList>
            <consortium name="WormBaseParasite"/>
        </authorList>
    </citation>
    <scope>IDENTIFICATION</scope>
</reference>
<dbReference type="Proteomes" id="UP000492821">
    <property type="component" value="Unassembled WGS sequence"/>
</dbReference>
<evidence type="ECO:0000256" key="1">
    <source>
        <dbReference type="ARBA" id="ARBA00009053"/>
    </source>
</evidence>
<dbReference type="CDD" id="cd22907">
    <property type="entry name" value="HFD_NFYB"/>
    <property type="match status" value="1"/>
</dbReference>
<evidence type="ECO:0000256" key="4">
    <source>
        <dbReference type="ARBA" id="ARBA00023163"/>
    </source>
</evidence>
<dbReference type="PANTHER" id="PTHR11064">
    <property type="entry name" value="CCAAT-BINDING TRANSCRIPTION FACTOR-RELATED"/>
    <property type="match status" value="1"/>
</dbReference>
<evidence type="ECO:0000259" key="6">
    <source>
        <dbReference type="Pfam" id="PF00808"/>
    </source>
</evidence>
<protein>
    <submittedName>
        <fullName evidence="8">CBFD_NFYB_HMF domain-containing protein</fullName>
    </submittedName>
</protein>
<accession>A0A7E4UPL6</accession>
<dbReference type="InterPro" id="IPR027113">
    <property type="entry name" value="Transc_fact_NFYB/HAP3"/>
</dbReference>
<dbReference type="GO" id="GO:0016602">
    <property type="term" value="C:CCAAT-binding factor complex"/>
    <property type="evidence" value="ECO:0007669"/>
    <property type="project" value="InterPro"/>
</dbReference>
<dbReference type="AlphaFoldDB" id="A0A7E4UPL6"/>